<dbReference type="SUPFAM" id="SSF82185">
    <property type="entry name" value="Histone H3 K4-specific methyltransferase SET7/9 N-terminal domain"/>
    <property type="match status" value="1"/>
</dbReference>
<gene>
    <name evidence="1" type="ORF">TPC1_12223</name>
</gene>
<evidence type="ECO:0008006" key="2">
    <source>
        <dbReference type="Google" id="ProtNLM"/>
    </source>
</evidence>
<evidence type="ECO:0000313" key="1">
    <source>
        <dbReference type="EMBL" id="JAP94937.1"/>
    </source>
</evidence>
<proteinExistence type="predicted"/>
<organism evidence="1">
    <name type="scientific">Trepomonas sp. PC1</name>
    <dbReference type="NCBI Taxonomy" id="1076344"/>
    <lineage>
        <taxon>Eukaryota</taxon>
        <taxon>Metamonada</taxon>
        <taxon>Diplomonadida</taxon>
        <taxon>Hexamitidae</taxon>
        <taxon>Hexamitinae</taxon>
        <taxon>Trepomonas</taxon>
    </lineage>
</organism>
<feature type="non-terminal residue" evidence="1">
    <location>
        <position position="1"/>
    </location>
</feature>
<dbReference type="InterPro" id="IPR052849">
    <property type="entry name" value="MORN_repeat_protein"/>
</dbReference>
<reference evidence="1" key="1">
    <citation type="submission" date="2015-07" db="EMBL/GenBank/DDBJ databases">
        <title>Adaptation to a free-living lifestyle via gene acquisitions in the diplomonad Trepomonas sp. PC1.</title>
        <authorList>
            <person name="Xu F."/>
            <person name="Jerlstrom-Hultqvist J."/>
            <person name="Kolisko M."/>
            <person name="Simpson A.G.B."/>
            <person name="Roger A.J."/>
            <person name="Svard S.G."/>
            <person name="Andersson J.O."/>
        </authorList>
    </citation>
    <scope>NUCLEOTIDE SEQUENCE</scope>
    <source>
        <strain evidence="1">PC1</strain>
    </source>
</reference>
<dbReference type="PANTHER" id="PTHR46917">
    <property type="entry name" value="MORN REPEAT-CONTAINING PROTEIN 2"/>
    <property type="match status" value="1"/>
</dbReference>
<dbReference type="PANTHER" id="PTHR46917:SF1">
    <property type="entry name" value="MORN REPEAT-CONTAINING PROTEIN 2"/>
    <property type="match status" value="1"/>
</dbReference>
<dbReference type="EMBL" id="GDID01001669">
    <property type="protein sequence ID" value="JAP94937.1"/>
    <property type="molecule type" value="Transcribed_RNA"/>
</dbReference>
<name>A0A146KEM7_9EUKA</name>
<protein>
    <recommendedName>
        <fullName evidence="2">MORN repeat-containing protein</fullName>
    </recommendedName>
</protein>
<accession>A0A146KEM7</accession>
<dbReference type="AlphaFoldDB" id="A0A146KEM7"/>
<sequence>PKPDPKSVKAPSGSDKFVFKNGSKYEGEYTTVSNVVVRQGQGRYTEALTTLDPHEVPGLEPDEVNATIVQIFEGAWDNDQFIEGTVTFADQSKYCGKFNQDGGFSDGVYTFVDGSQWVGPFKLGKMNGEGIFIDKTGKKWKGVMEDNQCEAMIELKQ</sequence>